<evidence type="ECO:0000313" key="2">
    <source>
        <dbReference type="Proteomes" id="UP000245992"/>
    </source>
</evidence>
<keyword evidence="2" id="KW-1185">Reference proteome</keyword>
<comment type="caution">
    <text evidence="1">The sequence shown here is derived from an EMBL/GenBank/DDBJ whole genome shotgun (WGS) entry which is preliminary data.</text>
</comment>
<dbReference type="EMBL" id="AZSP01000207">
    <property type="protein sequence ID" value="PVE10376.1"/>
    <property type="molecule type" value="Genomic_DNA"/>
</dbReference>
<evidence type="ECO:0000313" key="1">
    <source>
        <dbReference type="EMBL" id="PVE10376.1"/>
    </source>
</evidence>
<sequence>MPSRSDGGTGAGAAPADWAVARSTVVMRPPSADSAVLFDSLLCPGLFPGVDRRYMLPPGPFRGLRLSGFMGVYAS</sequence>
<protein>
    <submittedName>
        <fullName evidence="1">Uncharacterized protein</fullName>
    </submittedName>
</protein>
<accession>A0A2T7T5L2</accession>
<reference evidence="1 2" key="1">
    <citation type="submission" date="2013-12" db="EMBL/GenBank/DDBJ databases">
        <title>Annotated genome of Streptomyces scopuliridis.</title>
        <authorList>
            <person name="Olson J.B."/>
        </authorList>
    </citation>
    <scope>NUCLEOTIDE SEQUENCE [LARGE SCALE GENOMIC DNA]</scope>
    <source>
        <strain evidence="1 2">RB72</strain>
    </source>
</reference>
<dbReference type="Proteomes" id="UP000245992">
    <property type="component" value="Unassembled WGS sequence"/>
</dbReference>
<organism evidence="1 2">
    <name type="scientific">Streptomyces scopuliridis RB72</name>
    <dbReference type="NCBI Taxonomy" id="1440053"/>
    <lineage>
        <taxon>Bacteria</taxon>
        <taxon>Bacillati</taxon>
        <taxon>Actinomycetota</taxon>
        <taxon>Actinomycetes</taxon>
        <taxon>Kitasatosporales</taxon>
        <taxon>Streptomycetaceae</taxon>
        <taxon>Streptomyces</taxon>
    </lineage>
</organism>
<gene>
    <name evidence="1" type="ORF">Y717_33660</name>
</gene>
<proteinExistence type="predicted"/>
<name>A0A2T7T5L2_9ACTN</name>
<dbReference type="AlphaFoldDB" id="A0A2T7T5L2"/>